<sequence>MKSLYLILVLIMSFFGNRVAAQEYDIVIKGGHVIDAKNNIDALLDVAIKEGKIAKVTKNIDAEKAVQVVDGEGFYVTPGLIDIHTHVFAGTLPDHYLANSFSALPPDGFTFRVGVTTVVDCGDPGWKTFPVFKENIIDRSKTRVLAFLNIVGEGMRGGAYEQDTSDMDPKLSANVAKRFKDDIVGFKVAHFEDPSWIPVDRAVKAGELAGGIPVIVDFGGDDRHPPLSIEELFFDHLRPGDIYTHTYTELDRRDPIVDTKSRQLKPFVTKARERGIIFDVGYGGASFDYGQAIPATEAGLFPTTISTDLHTGSMNSAMKDMLNVMGTFLALGMPLPEVIKASTWAPAQAIKREELGNLSEGSPADVAVFNLRQGDFGFWDRKGKKLMGKQKFECEMTIRDGKIVYDLNGIAEPIVVR</sequence>
<dbReference type="RefSeq" id="WP_314014073.1">
    <property type="nucleotide sequence ID" value="NZ_JAVTTP010000001.1"/>
</dbReference>
<dbReference type="InterPro" id="IPR032466">
    <property type="entry name" value="Metal_Hydrolase"/>
</dbReference>
<name>A0ABU3L4H8_9FLAO</name>
<evidence type="ECO:0000256" key="1">
    <source>
        <dbReference type="SAM" id="SignalP"/>
    </source>
</evidence>
<evidence type="ECO:0000313" key="3">
    <source>
        <dbReference type="EMBL" id="MDT7828651.1"/>
    </source>
</evidence>
<dbReference type="Pfam" id="PF01979">
    <property type="entry name" value="Amidohydro_1"/>
    <property type="match status" value="1"/>
</dbReference>
<reference evidence="3 4" key="1">
    <citation type="submission" date="2023-09" db="EMBL/GenBank/DDBJ databases">
        <title>Novel taxa isolated from Blanes Bay.</title>
        <authorList>
            <person name="Rey-Velasco X."/>
            <person name="Lucena T."/>
        </authorList>
    </citation>
    <scope>NUCLEOTIDE SEQUENCE [LARGE SCALE GENOMIC DNA]</scope>
    <source>
        <strain evidence="3 4">S334</strain>
    </source>
</reference>
<dbReference type="InterPro" id="IPR011059">
    <property type="entry name" value="Metal-dep_hydrolase_composite"/>
</dbReference>
<dbReference type="Gene3D" id="3.20.20.140">
    <property type="entry name" value="Metal-dependent hydrolases"/>
    <property type="match status" value="1"/>
</dbReference>
<protein>
    <submittedName>
        <fullName evidence="3">Amidohydrolase/deacetylase family metallohydrolase</fullName>
    </submittedName>
</protein>
<keyword evidence="4" id="KW-1185">Reference proteome</keyword>
<accession>A0ABU3L4H8</accession>
<feature type="signal peptide" evidence="1">
    <location>
        <begin position="1"/>
        <end position="20"/>
    </location>
</feature>
<evidence type="ECO:0000313" key="4">
    <source>
        <dbReference type="Proteomes" id="UP001250656"/>
    </source>
</evidence>
<dbReference type="NCBIfam" id="NF006689">
    <property type="entry name" value="PRK09237.1"/>
    <property type="match status" value="1"/>
</dbReference>
<dbReference type="PANTHER" id="PTHR42717">
    <property type="entry name" value="DIHYDROOROTASE-RELATED"/>
    <property type="match status" value="1"/>
</dbReference>
<dbReference type="Proteomes" id="UP001250656">
    <property type="component" value="Unassembled WGS sequence"/>
</dbReference>
<keyword evidence="1" id="KW-0732">Signal</keyword>
<dbReference type="InterPro" id="IPR006680">
    <property type="entry name" value="Amidohydro-rel"/>
</dbReference>
<dbReference type="PANTHER" id="PTHR42717:SF1">
    <property type="entry name" value="IMIDAZOLONEPROPIONASE AND RELATED AMIDOHYDROLASES"/>
    <property type="match status" value="1"/>
</dbReference>
<dbReference type="SUPFAM" id="SSF51556">
    <property type="entry name" value="Metallo-dependent hydrolases"/>
    <property type="match status" value="1"/>
</dbReference>
<dbReference type="InterPro" id="IPR020043">
    <property type="entry name" value="Deacetylase_Atu3266-like"/>
</dbReference>
<feature type="chain" id="PRO_5046396106" evidence="1">
    <location>
        <begin position="21"/>
        <end position="417"/>
    </location>
</feature>
<feature type="domain" description="Amidohydrolase-related" evidence="2">
    <location>
        <begin position="294"/>
        <end position="404"/>
    </location>
</feature>
<dbReference type="Gene3D" id="2.30.40.10">
    <property type="entry name" value="Urease, subunit C, domain 1"/>
    <property type="match status" value="1"/>
</dbReference>
<dbReference type="SUPFAM" id="SSF51338">
    <property type="entry name" value="Composite domain of metallo-dependent hydrolases"/>
    <property type="match status" value="1"/>
</dbReference>
<organism evidence="3 4">
    <name type="scientific">Pricia mediterranea</name>
    <dbReference type="NCBI Taxonomy" id="3076079"/>
    <lineage>
        <taxon>Bacteria</taxon>
        <taxon>Pseudomonadati</taxon>
        <taxon>Bacteroidota</taxon>
        <taxon>Flavobacteriia</taxon>
        <taxon>Flavobacteriales</taxon>
        <taxon>Flavobacteriaceae</taxon>
        <taxon>Pricia</taxon>
    </lineage>
</organism>
<dbReference type="PIRSF" id="PIRSF039004">
    <property type="entry name" value="ADE_EF_0837"/>
    <property type="match status" value="1"/>
</dbReference>
<dbReference type="EMBL" id="JAVTTP010000001">
    <property type="protein sequence ID" value="MDT7828651.1"/>
    <property type="molecule type" value="Genomic_DNA"/>
</dbReference>
<evidence type="ECO:0000259" key="2">
    <source>
        <dbReference type="Pfam" id="PF01979"/>
    </source>
</evidence>
<proteinExistence type="predicted"/>
<gene>
    <name evidence="3" type="ORF">RQM65_08245</name>
</gene>
<comment type="caution">
    <text evidence="3">The sequence shown here is derived from an EMBL/GenBank/DDBJ whole genome shotgun (WGS) entry which is preliminary data.</text>
</comment>